<evidence type="ECO:0000313" key="1">
    <source>
        <dbReference type="EMBL" id="GFS36684.1"/>
    </source>
</evidence>
<dbReference type="OrthoDB" id="6776697at2759"/>
<evidence type="ECO:0000313" key="2">
    <source>
        <dbReference type="EMBL" id="GFS59204.1"/>
    </source>
</evidence>
<name>A0A8X6QRE0_NEPPI</name>
<dbReference type="AlphaFoldDB" id="A0A8X6QRE0"/>
<gene>
    <name evidence="4" type="primary">AVEN_136580_1</name>
    <name evidence="1" type="ORF">NPIL_107991</name>
    <name evidence="3" type="ORF">NPIL_228431</name>
    <name evidence="2" type="ORF">NPIL_319101</name>
    <name evidence="4" type="ORF">NPIL_580061</name>
</gene>
<reference evidence="4" key="1">
    <citation type="submission" date="2020-08" db="EMBL/GenBank/DDBJ databases">
        <title>Multicomponent nature underlies the extraordinary mechanical properties of spider dragline silk.</title>
        <authorList>
            <person name="Kono N."/>
            <person name="Nakamura H."/>
            <person name="Mori M."/>
            <person name="Yoshida Y."/>
            <person name="Ohtoshi R."/>
            <person name="Malay A.D."/>
            <person name="Moran D.A.P."/>
            <person name="Tomita M."/>
            <person name="Numata K."/>
            <person name="Arakawa K."/>
        </authorList>
    </citation>
    <scope>NUCLEOTIDE SEQUENCE</scope>
</reference>
<comment type="caution">
    <text evidence="4">The sequence shown here is derived from an EMBL/GenBank/DDBJ whole genome shotgun (WGS) entry which is preliminary data.</text>
</comment>
<dbReference type="EMBL" id="BMAW01015277">
    <property type="protein sequence ID" value="GFT42869.1"/>
    <property type="molecule type" value="Genomic_DNA"/>
</dbReference>
<evidence type="ECO:0000313" key="5">
    <source>
        <dbReference type="Proteomes" id="UP000887013"/>
    </source>
</evidence>
<dbReference type="Proteomes" id="UP000887013">
    <property type="component" value="Unassembled WGS sequence"/>
</dbReference>
<accession>A0A8X6QRE0</accession>
<organism evidence="4 5">
    <name type="scientific">Nephila pilipes</name>
    <name type="common">Giant wood spider</name>
    <name type="synonym">Nephila maculata</name>
    <dbReference type="NCBI Taxonomy" id="299642"/>
    <lineage>
        <taxon>Eukaryota</taxon>
        <taxon>Metazoa</taxon>
        <taxon>Ecdysozoa</taxon>
        <taxon>Arthropoda</taxon>
        <taxon>Chelicerata</taxon>
        <taxon>Arachnida</taxon>
        <taxon>Araneae</taxon>
        <taxon>Araneomorphae</taxon>
        <taxon>Entelegynae</taxon>
        <taxon>Araneoidea</taxon>
        <taxon>Nephilidae</taxon>
        <taxon>Nephila</taxon>
    </lineage>
</organism>
<proteinExistence type="predicted"/>
<sequence length="82" mass="9526">MLFSRSDWRSVPGKINPADLISRGCSPSHLVESHRWEGPSWLVESAVIWLVTELRNSKTSEILSERKKIRLCDLHLMEEKRP</sequence>
<protein>
    <submittedName>
        <fullName evidence="4">Integrase catalytic domain-containing protein</fullName>
    </submittedName>
</protein>
<keyword evidence="5" id="KW-1185">Reference proteome</keyword>
<dbReference type="EMBL" id="BMAW01093196">
    <property type="protein sequence ID" value="GFS59204.1"/>
    <property type="molecule type" value="Genomic_DNA"/>
</dbReference>
<dbReference type="EMBL" id="BMAW01035593">
    <property type="protein sequence ID" value="GFU40244.1"/>
    <property type="molecule type" value="Genomic_DNA"/>
</dbReference>
<evidence type="ECO:0000313" key="4">
    <source>
        <dbReference type="EMBL" id="GFU40244.1"/>
    </source>
</evidence>
<dbReference type="EMBL" id="BMAW01042899">
    <property type="protein sequence ID" value="GFS36684.1"/>
    <property type="molecule type" value="Genomic_DNA"/>
</dbReference>
<evidence type="ECO:0000313" key="3">
    <source>
        <dbReference type="EMBL" id="GFT42869.1"/>
    </source>
</evidence>